<dbReference type="CDD" id="cd12960">
    <property type="entry name" value="Spider_toxin"/>
    <property type="match status" value="1"/>
</dbReference>
<proteinExistence type="predicted"/>
<name>A0ABY6KP43_9ARAC</name>
<accession>A0ABY6KP43</accession>
<evidence type="ECO:0000313" key="4">
    <source>
        <dbReference type="EMBL" id="UYV70645.1"/>
    </source>
</evidence>
<evidence type="ECO:0000256" key="1">
    <source>
        <dbReference type="ARBA" id="ARBA00004613"/>
    </source>
</evidence>
<dbReference type="Gene3D" id="4.10.40.10">
    <property type="match status" value="1"/>
</dbReference>
<reference evidence="4 5" key="1">
    <citation type="submission" date="2022-01" db="EMBL/GenBank/DDBJ databases">
        <title>A chromosomal length assembly of Cordylochernes scorpioides.</title>
        <authorList>
            <person name="Zeh D."/>
            <person name="Zeh J."/>
        </authorList>
    </citation>
    <scope>NUCLEOTIDE SEQUENCE [LARGE SCALE GENOMIC DNA]</scope>
    <source>
        <strain evidence="4">IN4F17</strain>
        <tissue evidence="4">Whole Body</tissue>
    </source>
</reference>
<evidence type="ECO:0000256" key="2">
    <source>
        <dbReference type="ARBA" id="ARBA00022525"/>
    </source>
</evidence>
<keyword evidence="5" id="KW-1185">Reference proteome</keyword>
<protein>
    <submittedName>
        <fullName evidence="4">Uncharacterized protein</fullName>
    </submittedName>
</protein>
<keyword evidence="2" id="KW-0964">Secreted</keyword>
<dbReference type="Pfam" id="PF02819">
    <property type="entry name" value="Toxin_9"/>
    <property type="match status" value="1"/>
</dbReference>
<keyword evidence="3" id="KW-1015">Disulfide bond</keyword>
<evidence type="ECO:0000256" key="3">
    <source>
        <dbReference type="ARBA" id="ARBA00023157"/>
    </source>
</evidence>
<gene>
    <name evidence="4" type="ORF">LAZ67_8000146</name>
</gene>
<evidence type="ECO:0000313" key="5">
    <source>
        <dbReference type="Proteomes" id="UP001235939"/>
    </source>
</evidence>
<dbReference type="EMBL" id="CP092870">
    <property type="protein sequence ID" value="UYV70645.1"/>
    <property type="molecule type" value="Genomic_DNA"/>
</dbReference>
<sequence length="186" mass="20210">MSFNRLLPVVESPICSMTDLRKLANGAVSGGETATGLYQAGRQLRGCIRRGDSCDQRLRGDSCNQRLRGCIRRVDSYGAVSGGETAVTRDCGETAVTRDYGAVSGGETAVTRDCGETATGLYQAGRQLRGCIRRVDSCDQRLRGCIRRGGSCDHRPSDCCYSSSCRCNLWGTNCRCQRAGLFQRWG</sequence>
<dbReference type="InterPro" id="IPR004169">
    <property type="entry name" value="Spidertoxin"/>
</dbReference>
<comment type="subcellular location">
    <subcellularLocation>
        <location evidence="1">Secreted</location>
    </subcellularLocation>
</comment>
<dbReference type="Proteomes" id="UP001235939">
    <property type="component" value="Chromosome 08"/>
</dbReference>
<organism evidence="4 5">
    <name type="scientific">Cordylochernes scorpioides</name>
    <dbReference type="NCBI Taxonomy" id="51811"/>
    <lineage>
        <taxon>Eukaryota</taxon>
        <taxon>Metazoa</taxon>
        <taxon>Ecdysozoa</taxon>
        <taxon>Arthropoda</taxon>
        <taxon>Chelicerata</taxon>
        <taxon>Arachnida</taxon>
        <taxon>Pseudoscorpiones</taxon>
        <taxon>Cheliferoidea</taxon>
        <taxon>Chernetidae</taxon>
        <taxon>Cordylochernes</taxon>
    </lineage>
</organism>